<dbReference type="Proteomes" id="UP000230002">
    <property type="component" value="Unassembled WGS sequence"/>
</dbReference>
<evidence type="ECO:0000259" key="2">
    <source>
        <dbReference type="Pfam" id="PF02867"/>
    </source>
</evidence>
<dbReference type="PANTHER" id="PTHR11573">
    <property type="entry name" value="RIBONUCLEOSIDE-DIPHOSPHATE REDUCTASE LARGE CHAIN"/>
    <property type="match status" value="1"/>
</dbReference>
<sequence>MPARVLWGLITDAIRDSGYPFIMFSDNVNARNNQMHLGLVKASSPSADLVQFSSTVDTAVSPLASICLPRYLRVDGTVDYDELHRVTKLVVRSLDRIIDVTNYPTTDAAVSAYRTRSIAIGCQGLADVFSTLEFPFTSDRARALNKRIFETIYHGALEGSSELADSINSYDAWVGSPAERGALQVDMWHADTSDHYDFDALRERIRRTGLRNSVITAQTSTPSTAHLFSTSNGIDPYPSNIIQFPILGCDTKEIVRPLVDALHKRGLWNEQLRNAILASNGSVQSISAIPDDLKLVFLTAYELDQRDVISLAADRAPFIDQSQSLTLFVPAITSDLLMDLQLLAWRSGLKTGAYYVQSNLPTTPFPFAVNNPSTTSFLPPAVQPVSSVSSVHATSLSHNPDA</sequence>
<evidence type="ECO:0000256" key="1">
    <source>
        <dbReference type="ARBA" id="ARBA00010406"/>
    </source>
</evidence>
<dbReference type="GO" id="GO:0005524">
    <property type="term" value="F:ATP binding"/>
    <property type="evidence" value="ECO:0007669"/>
    <property type="project" value="TreeGrafter"/>
</dbReference>
<dbReference type="Pfam" id="PF02867">
    <property type="entry name" value="Ribonuc_red_lgC"/>
    <property type="match status" value="1"/>
</dbReference>
<dbReference type="OrthoDB" id="3000483at2759"/>
<reference evidence="3 4" key="1">
    <citation type="journal article" date="2015" name="Sci. Rep.">
        <title>Chromosome-level genome map provides insights into diverse defense mechanisms in the medicinal fungus Ganoderma sinense.</title>
        <authorList>
            <person name="Zhu Y."/>
            <person name="Xu J."/>
            <person name="Sun C."/>
            <person name="Zhou S."/>
            <person name="Xu H."/>
            <person name="Nelson D.R."/>
            <person name="Qian J."/>
            <person name="Song J."/>
            <person name="Luo H."/>
            <person name="Xiang L."/>
            <person name="Li Y."/>
            <person name="Xu Z."/>
            <person name="Ji A."/>
            <person name="Wang L."/>
            <person name="Lu S."/>
            <person name="Hayward A."/>
            <person name="Sun W."/>
            <person name="Li X."/>
            <person name="Schwartz D.C."/>
            <person name="Wang Y."/>
            <person name="Chen S."/>
        </authorList>
    </citation>
    <scope>NUCLEOTIDE SEQUENCE [LARGE SCALE GENOMIC DNA]</scope>
    <source>
        <strain evidence="3 4">ZZ0214-1</strain>
    </source>
</reference>
<organism evidence="3 4">
    <name type="scientific">Ganoderma sinense ZZ0214-1</name>
    <dbReference type="NCBI Taxonomy" id="1077348"/>
    <lineage>
        <taxon>Eukaryota</taxon>
        <taxon>Fungi</taxon>
        <taxon>Dikarya</taxon>
        <taxon>Basidiomycota</taxon>
        <taxon>Agaricomycotina</taxon>
        <taxon>Agaricomycetes</taxon>
        <taxon>Polyporales</taxon>
        <taxon>Polyporaceae</taxon>
        <taxon>Ganoderma</taxon>
    </lineage>
</organism>
<dbReference type="SUPFAM" id="SSF51998">
    <property type="entry name" value="PFL-like glycyl radical enzymes"/>
    <property type="match status" value="1"/>
</dbReference>
<dbReference type="STRING" id="1077348.A0A2G8RQZ6"/>
<dbReference type="GO" id="GO:0004748">
    <property type="term" value="F:ribonucleoside-diphosphate reductase activity, thioredoxin disulfide as acceptor"/>
    <property type="evidence" value="ECO:0007669"/>
    <property type="project" value="TreeGrafter"/>
</dbReference>
<dbReference type="GO" id="GO:0005971">
    <property type="term" value="C:ribonucleoside-diphosphate reductase complex"/>
    <property type="evidence" value="ECO:0007669"/>
    <property type="project" value="TreeGrafter"/>
</dbReference>
<keyword evidence="4" id="KW-1185">Reference proteome</keyword>
<feature type="domain" description="Ribonucleotide reductase large subunit C-terminal" evidence="2">
    <location>
        <begin position="2"/>
        <end position="355"/>
    </location>
</feature>
<evidence type="ECO:0000313" key="3">
    <source>
        <dbReference type="EMBL" id="PIL23936.1"/>
    </source>
</evidence>
<dbReference type="PANTHER" id="PTHR11573:SF6">
    <property type="entry name" value="RIBONUCLEOSIDE-DIPHOSPHATE REDUCTASE LARGE SUBUNIT"/>
    <property type="match status" value="1"/>
</dbReference>
<gene>
    <name evidence="3" type="ORF">GSI_13687</name>
</gene>
<dbReference type="InterPro" id="IPR000788">
    <property type="entry name" value="RNR_lg_C"/>
</dbReference>
<dbReference type="GO" id="GO:0009263">
    <property type="term" value="P:deoxyribonucleotide biosynthetic process"/>
    <property type="evidence" value="ECO:0007669"/>
    <property type="project" value="TreeGrafter"/>
</dbReference>
<comment type="similarity">
    <text evidence="1">Belongs to the ribonucleoside diphosphate reductase large chain family.</text>
</comment>
<dbReference type="InterPro" id="IPR039718">
    <property type="entry name" value="Rrm1"/>
</dbReference>
<dbReference type="AlphaFoldDB" id="A0A2G8RQZ6"/>
<evidence type="ECO:0000313" key="4">
    <source>
        <dbReference type="Proteomes" id="UP000230002"/>
    </source>
</evidence>
<name>A0A2G8RQZ6_9APHY</name>
<dbReference type="PRINTS" id="PR01183">
    <property type="entry name" value="RIBORDTASEM1"/>
</dbReference>
<protein>
    <recommendedName>
        <fullName evidence="2">Ribonucleotide reductase large subunit C-terminal domain-containing protein</fullName>
    </recommendedName>
</protein>
<comment type="caution">
    <text evidence="3">The sequence shown here is derived from an EMBL/GenBank/DDBJ whole genome shotgun (WGS) entry which is preliminary data.</text>
</comment>
<accession>A0A2G8RQZ6</accession>
<proteinExistence type="inferred from homology"/>
<dbReference type="EMBL" id="AYKW01000067">
    <property type="protein sequence ID" value="PIL23936.1"/>
    <property type="molecule type" value="Genomic_DNA"/>
</dbReference>
<dbReference type="Gene3D" id="3.20.70.20">
    <property type="match status" value="1"/>
</dbReference>